<proteinExistence type="predicted"/>
<evidence type="ECO:0000256" key="1">
    <source>
        <dbReference type="SAM" id="Phobius"/>
    </source>
</evidence>
<dbReference type="AlphaFoldDB" id="S9U2Z2"/>
<evidence type="ECO:0000313" key="3">
    <source>
        <dbReference type="Proteomes" id="UP000515908"/>
    </source>
</evidence>
<keyword evidence="1" id="KW-1133">Transmembrane helix</keyword>
<accession>S9U2Z2</accession>
<protein>
    <submittedName>
        <fullName evidence="2">Amastin surface glycoprotein, putative</fullName>
    </submittedName>
</protein>
<dbReference type="Proteomes" id="UP000515908">
    <property type="component" value="Chromosome 22"/>
</dbReference>
<dbReference type="OrthoDB" id="266442at2759"/>
<keyword evidence="1" id="KW-0472">Membrane</keyword>
<dbReference type="VEuPathDB" id="TriTrypDB:ADEAN_000914600"/>
<organism evidence="2 3">
    <name type="scientific">Angomonas deanei</name>
    <dbReference type="NCBI Taxonomy" id="59799"/>
    <lineage>
        <taxon>Eukaryota</taxon>
        <taxon>Discoba</taxon>
        <taxon>Euglenozoa</taxon>
        <taxon>Kinetoplastea</taxon>
        <taxon>Metakinetoplastina</taxon>
        <taxon>Trypanosomatida</taxon>
        <taxon>Trypanosomatidae</taxon>
        <taxon>Strigomonadinae</taxon>
        <taxon>Angomonas</taxon>
    </lineage>
</organism>
<keyword evidence="1" id="KW-0812">Transmembrane</keyword>
<evidence type="ECO:0000313" key="2">
    <source>
        <dbReference type="EMBL" id="CAD2221614.1"/>
    </source>
</evidence>
<name>S9U2Z2_9TRYP</name>
<feature type="transmembrane region" description="Helical" evidence="1">
    <location>
        <begin position="103"/>
        <end position="123"/>
    </location>
</feature>
<dbReference type="Pfam" id="PF07344">
    <property type="entry name" value="Amastin"/>
    <property type="match status" value="1"/>
</dbReference>
<feature type="transmembrane region" description="Helical" evidence="1">
    <location>
        <begin position="75"/>
        <end position="97"/>
    </location>
</feature>
<dbReference type="PANTHER" id="PTHR33297:SF4">
    <property type="entry name" value="AMASTIN"/>
    <property type="match status" value="1"/>
</dbReference>
<dbReference type="InterPro" id="IPR009944">
    <property type="entry name" value="Amastin"/>
</dbReference>
<gene>
    <name evidence="2" type="ORF">ADEAN_000914600</name>
</gene>
<feature type="transmembrane region" description="Helical" evidence="1">
    <location>
        <begin position="144"/>
        <end position="167"/>
    </location>
</feature>
<dbReference type="EMBL" id="LR877166">
    <property type="protein sequence ID" value="CAD2221614.1"/>
    <property type="molecule type" value="Genomic_DNA"/>
</dbReference>
<dbReference type="PANTHER" id="PTHR33297">
    <property type="entry name" value="AMASTIN-LIKE SURFACE PROTEIN-LIKE PROTEIN-RELATED"/>
    <property type="match status" value="1"/>
</dbReference>
<reference evidence="2 3" key="1">
    <citation type="submission" date="2020-08" db="EMBL/GenBank/DDBJ databases">
        <authorList>
            <person name="Newling K."/>
            <person name="Davey J."/>
            <person name="Forrester S."/>
        </authorList>
    </citation>
    <scope>NUCLEOTIDE SEQUENCE [LARGE SCALE GENOMIC DNA]</scope>
    <source>
        <strain evidence="3">Crithidia deanei Carvalho (ATCC PRA-265)</strain>
    </source>
</reference>
<sequence length="169" mass="18551">MALVPPFIGSLVFTIVQFVVFLFVLVGTPLSQLEYGGACYTLFGLLRNCDTSHYTHRNGSSIYCTARRDTMNAGAAFAIISIFVTLVALIFGIFMIVKIKCAVFIPLVLVAVSLVTILIAWACPASMKTSSICGWKWDYMHYGAGFGLMVTAWVLELLNLVFLIILACF</sequence>
<feature type="transmembrane region" description="Helical" evidence="1">
    <location>
        <begin position="6"/>
        <end position="26"/>
    </location>
</feature>
<keyword evidence="3" id="KW-1185">Reference proteome</keyword>